<comment type="caution">
    <text evidence="4">The sequence shown here is derived from an EMBL/GenBank/DDBJ whole genome shotgun (WGS) entry which is preliminary data.</text>
</comment>
<dbReference type="AlphaFoldDB" id="A0A2T0SWS6"/>
<dbReference type="OrthoDB" id="3481860at2"/>
<accession>A0A2T0SWS6</accession>
<organism evidence="4 5">
    <name type="scientific">Umezawaea tangerina</name>
    <dbReference type="NCBI Taxonomy" id="84725"/>
    <lineage>
        <taxon>Bacteria</taxon>
        <taxon>Bacillati</taxon>
        <taxon>Actinomycetota</taxon>
        <taxon>Actinomycetes</taxon>
        <taxon>Pseudonocardiales</taxon>
        <taxon>Pseudonocardiaceae</taxon>
        <taxon>Umezawaea</taxon>
    </lineage>
</organism>
<comment type="similarity">
    <text evidence="1 2">Belongs to the anti-sigma-factor antagonist family.</text>
</comment>
<reference evidence="4 5" key="1">
    <citation type="submission" date="2018-03" db="EMBL/GenBank/DDBJ databases">
        <title>Genomic Encyclopedia of Archaeal and Bacterial Type Strains, Phase II (KMG-II): from individual species to whole genera.</title>
        <authorList>
            <person name="Goeker M."/>
        </authorList>
    </citation>
    <scope>NUCLEOTIDE SEQUENCE [LARGE SCALE GENOMIC DNA]</scope>
    <source>
        <strain evidence="4 5">DSM 44720</strain>
    </source>
</reference>
<dbReference type="Gene3D" id="3.30.750.24">
    <property type="entry name" value="STAS domain"/>
    <property type="match status" value="1"/>
</dbReference>
<dbReference type="GO" id="GO:0043856">
    <property type="term" value="F:anti-sigma factor antagonist activity"/>
    <property type="evidence" value="ECO:0007669"/>
    <property type="project" value="InterPro"/>
</dbReference>
<protein>
    <recommendedName>
        <fullName evidence="2">Anti-sigma factor antagonist</fullName>
    </recommendedName>
</protein>
<evidence type="ECO:0000256" key="2">
    <source>
        <dbReference type="RuleBase" id="RU003749"/>
    </source>
</evidence>
<evidence type="ECO:0000259" key="3">
    <source>
        <dbReference type="PROSITE" id="PS50801"/>
    </source>
</evidence>
<dbReference type="NCBIfam" id="TIGR00377">
    <property type="entry name" value="ant_ant_sig"/>
    <property type="match status" value="1"/>
</dbReference>
<dbReference type="SUPFAM" id="SSF52091">
    <property type="entry name" value="SpoIIaa-like"/>
    <property type="match status" value="1"/>
</dbReference>
<evidence type="ECO:0000313" key="5">
    <source>
        <dbReference type="Proteomes" id="UP000239494"/>
    </source>
</evidence>
<dbReference type="CDD" id="cd07043">
    <property type="entry name" value="STAS_anti-anti-sigma_factors"/>
    <property type="match status" value="1"/>
</dbReference>
<evidence type="ECO:0000256" key="1">
    <source>
        <dbReference type="ARBA" id="ARBA00009013"/>
    </source>
</evidence>
<dbReference type="InterPro" id="IPR036513">
    <property type="entry name" value="STAS_dom_sf"/>
</dbReference>
<sequence length="123" mass="13002">MRTVPGQDFDAERPRLRVHHRVQDGAVVVEAAGDVDMNTAADLEERLATALASDTPVVADLTGVTFLDSSGLSTLVRCHERGLRAGGSLRLVVATRAVSQPLRLTALDGLLDVYPTLEAALAA</sequence>
<gene>
    <name evidence="4" type="ORF">CLV43_10996</name>
</gene>
<keyword evidence="5" id="KW-1185">Reference proteome</keyword>
<dbReference type="PANTHER" id="PTHR33495">
    <property type="entry name" value="ANTI-SIGMA FACTOR ANTAGONIST TM_1081-RELATED-RELATED"/>
    <property type="match status" value="1"/>
</dbReference>
<dbReference type="Proteomes" id="UP000239494">
    <property type="component" value="Unassembled WGS sequence"/>
</dbReference>
<dbReference type="InterPro" id="IPR003658">
    <property type="entry name" value="Anti-sigma_ant"/>
</dbReference>
<dbReference type="PROSITE" id="PS50801">
    <property type="entry name" value="STAS"/>
    <property type="match status" value="1"/>
</dbReference>
<dbReference type="Pfam" id="PF01740">
    <property type="entry name" value="STAS"/>
    <property type="match status" value="1"/>
</dbReference>
<dbReference type="InterPro" id="IPR002645">
    <property type="entry name" value="STAS_dom"/>
</dbReference>
<dbReference type="RefSeq" id="WP_106190812.1">
    <property type="nucleotide sequence ID" value="NZ_PVTF01000009.1"/>
</dbReference>
<evidence type="ECO:0000313" key="4">
    <source>
        <dbReference type="EMBL" id="PRY37876.1"/>
    </source>
</evidence>
<dbReference type="PANTHER" id="PTHR33495:SF2">
    <property type="entry name" value="ANTI-SIGMA FACTOR ANTAGONIST TM_1081-RELATED"/>
    <property type="match status" value="1"/>
</dbReference>
<dbReference type="EMBL" id="PVTF01000009">
    <property type="protein sequence ID" value="PRY37876.1"/>
    <property type="molecule type" value="Genomic_DNA"/>
</dbReference>
<proteinExistence type="inferred from homology"/>
<feature type="domain" description="STAS" evidence="3">
    <location>
        <begin position="16"/>
        <end position="123"/>
    </location>
</feature>
<name>A0A2T0SWS6_9PSEU</name>